<proteinExistence type="predicted"/>
<evidence type="ECO:0000256" key="2">
    <source>
        <dbReference type="SAM" id="Phobius"/>
    </source>
</evidence>
<dbReference type="Proteomes" id="UP000015104">
    <property type="component" value="Unassembled WGS sequence"/>
</dbReference>
<dbReference type="OrthoDB" id="6516746at2759"/>
<dbReference type="KEGG" id="tut:107369439"/>
<evidence type="ECO:0000256" key="1">
    <source>
        <dbReference type="SAM" id="MobiDB-lite"/>
    </source>
</evidence>
<protein>
    <submittedName>
        <fullName evidence="3">Uncharacterized protein</fullName>
    </submittedName>
</protein>
<dbReference type="EMBL" id="CAEY01000920">
    <property type="status" value="NOT_ANNOTATED_CDS"/>
    <property type="molecule type" value="Genomic_DNA"/>
</dbReference>
<dbReference type="AlphaFoldDB" id="T1L1R9"/>
<keyword evidence="2" id="KW-0812">Transmembrane</keyword>
<dbReference type="HOGENOM" id="CLU_977707_0_0_1"/>
<dbReference type="PANTHER" id="PTHR15868:SF0">
    <property type="entry name" value="SIMILAR TO RIKEN CDNA 6430571L13 GENE_ SIMILAR TO G20 PROTEIN"/>
    <property type="match status" value="1"/>
</dbReference>
<gene>
    <name evidence="3" type="primary">107369439</name>
</gene>
<feature type="transmembrane region" description="Helical" evidence="2">
    <location>
        <begin position="155"/>
        <end position="179"/>
    </location>
</feature>
<dbReference type="STRING" id="32264.T1L1R9"/>
<accession>T1L1R9</accession>
<feature type="compositionally biased region" description="Polar residues" evidence="1">
    <location>
        <begin position="264"/>
        <end position="277"/>
    </location>
</feature>
<feature type="region of interest" description="Disordered" evidence="1">
    <location>
        <begin position="246"/>
        <end position="285"/>
    </location>
</feature>
<dbReference type="PANTHER" id="PTHR15868">
    <property type="entry name" value="SIMILAR TO RIKEN CDNA 6430571L13 GENE, SIMILAR TO G20 PROTEIN"/>
    <property type="match status" value="1"/>
</dbReference>
<organism evidence="3 4">
    <name type="scientific">Tetranychus urticae</name>
    <name type="common">Two-spotted spider mite</name>
    <dbReference type="NCBI Taxonomy" id="32264"/>
    <lineage>
        <taxon>Eukaryota</taxon>
        <taxon>Metazoa</taxon>
        <taxon>Ecdysozoa</taxon>
        <taxon>Arthropoda</taxon>
        <taxon>Chelicerata</taxon>
        <taxon>Arachnida</taxon>
        <taxon>Acari</taxon>
        <taxon>Acariformes</taxon>
        <taxon>Trombidiformes</taxon>
        <taxon>Prostigmata</taxon>
        <taxon>Eleutherengona</taxon>
        <taxon>Raphignathae</taxon>
        <taxon>Tetranychoidea</taxon>
        <taxon>Tetranychidae</taxon>
        <taxon>Tetranychus</taxon>
    </lineage>
</organism>
<evidence type="ECO:0000313" key="3">
    <source>
        <dbReference type="EnsemblMetazoa" id="tetur32g00610.1"/>
    </source>
</evidence>
<feature type="compositionally biased region" description="Low complexity" evidence="1">
    <location>
        <begin position="246"/>
        <end position="255"/>
    </location>
</feature>
<dbReference type="InterPro" id="IPR042351">
    <property type="entry name" value="C3orf18-like"/>
</dbReference>
<reference evidence="4" key="1">
    <citation type="submission" date="2011-08" db="EMBL/GenBank/DDBJ databases">
        <authorList>
            <person name="Rombauts S."/>
        </authorList>
    </citation>
    <scope>NUCLEOTIDE SEQUENCE</scope>
    <source>
        <strain evidence="4">London</strain>
    </source>
</reference>
<sequence length="285" mass="30668">MNDTTNGNWSTIHSGNSSIVNNPVNSSVNLSNVTSSLLVKNNSNYHLMLNSTVLPTSQAINTSLASHSANISVTEPLNLTPLSDRLNTTLPSVVNRVVNKTLANFTTQLAPKADKSPLVTTVPSIQAGKNLTNYANLTSSLAMEQPDLESSTSGLSVIFIGLFSIIVCAAIIFLIVILVRKNRLDKLRHHLMPVYNFDPSEDGEDWETELLEEPFGSQSYGNDNKMNSIKLDSGLTGGLNLKGNNYSNGSSGSKSRPTAASGLLSDNNNGNHSSRYLYTNEKPVV</sequence>
<name>T1L1R9_TETUR</name>
<dbReference type="EnsemblMetazoa" id="tetur32g00610.1">
    <property type="protein sequence ID" value="tetur32g00610.1"/>
    <property type="gene ID" value="tetur32g00610"/>
</dbReference>
<keyword evidence="4" id="KW-1185">Reference proteome</keyword>
<reference evidence="3" key="2">
    <citation type="submission" date="2015-06" db="UniProtKB">
        <authorList>
            <consortium name="EnsemblMetazoa"/>
        </authorList>
    </citation>
    <scope>IDENTIFICATION</scope>
</reference>
<keyword evidence="2" id="KW-1133">Transmembrane helix</keyword>
<dbReference type="eggNOG" id="ENOG502RZ00">
    <property type="taxonomic scope" value="Eukaryota"/>
</dbReference>
<keyword evidence="2" id="KW-0472">Membrane</keyword>
<evidence type="ECO:0000313" key="4">
    <source>
        <dbReference type="Proteomes" id="UP000015104"/>
    </source>
</evidence>